<evidence type="ECO:0000256" key="1">
    <source>
        <dbReference type="SAM" id="MobiDB-lite"/>
    </source>
</evidence>
<dbReference type="EMBL" id="JAXUIC010000007">
    <property type="protein sequence ID" value="KAK4580796.1"/>
    <property type="molecule type" value="Genomic_DNA"/>
</dbReference>
<evidence type="ECO:0000313" key="3">
    <source>
        <dbReference type="Proteomes" id="UP001324115"/>
    </source>
</evidence>
<organism evidence="2 3">
    <name type="scientific">Quercus rubra</name>
    <name type="common">Northern red oak</name>
    <name type="synonym">Quercus borealis</name>
    <dbReference type="NCBI Taxonomy" id="3512"/>
    <lineage>
        <taxon>Eukaryota</taxon>
        <taxon>Viridiplantae</taxon>
        <taxon>Streptophyta</taxon>
        <taxon>Embryophyta</taxon>
        <taxon>Tracheophyta</taxon>
        <taxon>Spermatophyta</taxon>
        <taxon>Magnoliopsida</taxon>
        <taxon>eudicotyledons</taxon>
        <taxon>Gunneridae</taxon>
        <taxon>Pentapetalae</taxon>
        <taxon>rosids</taxon>
        <taxon>fabids</taxon>
        <taxon>Fagales</taxon>
        <taxon>Fagaceae</taxon>
        <taxon>Quercus</taxon>
    </lineage>
</organism>
<feature type="region of interest" description="Disordered" evidence="1">
    <location>
        <begin position="1"/>
        <end position="81"/>
    </location>
</feature>
<feature type="compositionally biased region" description="Basic and acidic residues" evidence="1">
    <location>
        <begin position="61"/>
        <end position="70"/>
    </location>
</feature>
<dbReference type="Proteomes" id="UP001324115">
    <property type="component" value="Unassembled WGS sequence"/>
</dbReference>
<dbReference type="AlphaFoldDB" id="A0AAN7IP98"/>
<comment type="caution">
    <text evidence="2">The sequence shown here is derived from an EMBL/GenBank/DDBJ whole genome shotgun (WGS) entry which is preliminary data.</text>
</comment>
<feature type="compositionally biased region" description="Basic residues" evidence="1">
    <location>
        <begin position="26"/>
        <end position="36"/>
    </location>
</feature>
<protein>
    <submittedName>
        <fullName evidence="2">Uncharacterized protein</fullName>
    </submittedName>
</protein>
<reference evidence="2 3" key="1">
    <citation type="journal article" date="2023" name="G3 (Bethesda)">
        <title>A haplotype-resolved chromosome-scale genome for Quercus rubra L. provides insights into the genetics of adaptive traits for red oak species.</title>
        <authorList>
            <person name="Kapoor B."/>
            <person name="Jenkins J."/>
            <person name="Schmutz J."/>
            <person name="Zhebentyayeva T."/>
            <person name="Kuelheim C."/>
            <person name="Coggeshall M."/>
            <person name="Heim C."/>
            <person name="Lasky J.R."/>
            <person name="Leites L."/>
            <person name="Islam-Faridi N."/>
            <person name="Romero-Severson J."/>
            <person name="DeLeo V.L."/>
            <person name="Lucas S.M."/>
            <person name="Lazic D."/>
            <person name="Gailing O."/>
            <person name="Carlson J."/>
            <person name="Staton M."/>
        </authorList>
    </citation>
    <scope>NUCLEOTIDE SEQUENCE [LARGE SCALE GENOMIC DNA]</scope>
    <source>
        <strain evidence="2">Pseudo-F2</strain>
    </source>
</reference>
<keyword evidence="3" id="KW-1185">Reference proteome</keyword>
<gene>
    <name evidence="2" type="ORF">RGQ29_024442</name>
</gene>
<proteinExistence type="predicted"/>
<evidence type="ECO:0000313" key="2">
    <source>
        <dbReference type="EMBL" id="KAK4580796.1"/>
    </source>
</evidence>
<accession>A0AAN7IP98</accession>
<feature type="region of interest" description="Disordered" evidence="1">
    <location>
        <begin position="95"/>
        <end position="140"/>
    </location>
</feature>
<sequence>MINLGSTDAAPEVPHPRPTRPDAATRRGRRCPRVRPRPAASGHVDPTWVSSTRADASRFGVDARRREPIRADSGLNRPVSADIGRYRPISAGIGRYRPVSAGIGRYRRNRPESAETAETADSGRNSKKKKKKKDPERTVY</sequence>
<name>A0AAN7IP98_QUERU</name>